<dbReference type="CDD" id="cd04673">
    <property type="entry name" value="NUDIX_ADPRase"/>
    <property type="match status" value="1"/>
</dbReference>
<protein>
    <submittedName>
        <fullName evidence="5">ADP-ribose pyrophosphatase YjhB (NUDIX family)</fullName>
    </submittedName>
</protein>
<accession>A0A2M8W186</accession>
<dbReference type="RefSeq" id="WP_100369663.1">
    <property type="nucleotide sequence ID" value="NZ_PGTY01000004.1"/>
</dbReference>
<evidence type="ECO:0000313" key="5">
    <source>
        <dbReference type="EMBL" id="PJI84679.1"/>
    </source>
</evidence>
<evidence type="ECO:0000256" key="3">
    <source>
        <dbReference type="RuleBase" id="RU003476"/>
    </source>
</evidence>
<sequence>MQPKLGAIAVVQHEERFLLVKRKKEPNAKTWGFPGGHVELGETALEAAVRELAEETGVVGRAERYLTNVDAITRDDDGEILFHYLLAVVICTYQSGAPVAADDVSDAGWFTPDQAAKLKQSPNLQQIIAQVVGT</sequence>
<keyword evidence="2 3" id="KW-0378">Hydrolase</keyword>
<dbReference type="Gene3D" id="3.90.79.10">
    <property type="entry name" value="Nucleoside Triphosphate Pyrophosphohydrolase"/>
    <property type="match status" value="1"/>
</dbReference>
<dbReference type="InterPro" id="IPR020476">
    <property type="entry name" value="Nudix_hydrolase"/>
</dbReference>
<name>A0A2M8W186_9RHOB</name>
<comment type="similarity">
    <text evidence="3">Belongs to the Nudix hydrolase family.</text>
</comment>
<comment type="cofactor">
    <cofactor evidence="1">
        <name>Mg(2+)</name>
        <dbReference type="ChEBI" id="CHEBI:18420"/>
    </cofactor>
</comment>
<dbReference type="AlphaFoldDB" id="A0A2M8W186"/>
<dbReference type="PANTHER" id="PTHR43736:SF1">
    <property type="entry name" value="DIHYDRONEOPTERIN TRIPHOSPHATE DIPHOSPHATASE"/>
    <property type="match status" value="1"/>
</dbReference>
<dbReference type="GO" id="GO:0016787">
    <property type="term" value="F:hydrolase activity"/>
    <property type="evidence" value="ECO:0007669"/>
    <property type="project" value="UniProtKB-KW"/>
</dbReference>
<proteinExistence type="inferred from homology"/>
<keyword evidence="6" id="KW-1185">Reference proteome</keyword>
<dbReference type="InterPro" id="IPR015797">
    <property type="entry name" value="NUDIX_hydrolase-like_dom_sf"/>
</dbReference>
<evidence type="ECO:0000313" key="6">
    <source>
        <dbReference type="Proteomes" id="UP000228531"/>
    </source>
</evidence>
<feature type="domain" description="Nudix hydrolase" evidence="4">
    <location>
        <begin position="1"/>
        <end position="132"/>
    </location>
</feature>
<reference evidence="5 6" key="1">
    <citation type="submission" date="2017-11" db="EMBL/GenBank/DDBJ databases">
        <title>Genomic Encyclopedia of Archaeal and Bacterial Type Strains, Phase II (KMG-II): From Individual Species to Whole Genera.</title>
        <authorList>
            <person name="Goeker M."/>
        </authorList>
    </citation>
    <scope>NUCLEOTIDE SEQUENCE [LARGE SCALE GENOMIC DNA]</scope>
    <source>
        <strain evidence="5 6">DSM 29128</strain>
    </source>
</reference>
<dbReference type="InterPro" id="IPR020084">
    <property type="entry name" value="NUDIX_hydrolase_CS"/>
</dbReference>
<dbReference type="SUPFAM" id="SSF55811">
    <property type="entry name" value="Nudix"/>
    <property type="match status" value="1"/>
</dbReference>
<dbReference type="InterPro" id="IPR000086">
    <property type="entry name" value="NUDIX_hydrolase_dom"/>
</dbReference>
<comment type="caution">
    <text evidence="5">The sequence shown here is derived from an EMBL/GenBank/DDBJ whole genome shotgun (WGS) entry which is preliminary data.</text>
</comment>
<organism evidence="5 6">
    <name type="scientific">Yoonia maricola</name>
    <dbReference type="NCBI Taxonomy" id="420999"/>
    <lineage>
        <taxon>Bacteria</taxon>
        <taxon>Pseudomonadati</taxon>
        <taxon>Pseudomonadota</taxon>
        <taxon>Alphaproteobacteria</taxon>
        <taxon>Rhodobacterales</taxon>
        <taxon>Paracoccaceae</taxon>
        <taxon>Yoonia</taxon>
    </lineage>
</organism>
<dbReference type="EMBL" id="PGTY01000004">
    <property type="protein sequence ID" value="PJI84679.1"/>
    <property type="molecule type" value="Genomic_DNA"/>
</dbReference>
<evidence type="ECO:0000256" key="2">
    <source>
        <dbReference type="ARBA" id="ARBA00022801"/>
    </source>
</evidence>
<dbReference type="PROSITE" id="PS00893">
    <property type="entry name" value="NUDIX_BOX"/>
    <property type="match status" value="1"/>
</dbReference>
<dbReference type="Proteomes" id="UP000228531">
    <property type="component" value="Unassembled WGS sequence"/>
</dbReference>
<dbReference type="PRINTS" id="PR00502">
    <property type="entry name" value="NUDIXFAMILY"/>
</dbReference>
<evidence type="ECO:0000259" key="4">
    <source>
        <dbReference type="PROSITE" id="PS51462"/>
    </source>
</evidence>
<dbReference type="OrthoDB" id="9761969at2"/>
<dbReference type="Pfam" id="PF00293">
    <property type="entry name" value="NUDIX"/>
    <property type="match status" value="1"/>
</dbReference>
<evidence type="ECO:0000256" key="1">
    <source>
        <dbReference type="ARBA" id="ARBA00001946"/>
    </source>
</evidence>
<dbReference type="PANTHER" id="PTHR43736">
    <property type="entry name" value="ADP-RIBOSE PYROPHOSPHATASE"/>
    <property type="match status" value="1"/>
</dbReference>
<dbReference type="PROSITE" id="PS51462">
    <property type="entry name" value="NUDIX"/>
    <property type="match status" value="1"/>
</dbReference>
<gene>
    <name evidence="5" type="ORF">BC777_3740</name>
</gene>